<name>A0A5K8A0J0_9BACT</name>
<evidence type="ECO:0008006" key="3">
    <source>
        <dbReference type="Google" id="ProtNLM"/>
    </source>
</evidence>
<dbReference type="AlphaFoldDB" id="A0A5K8A0J0"/>
<proteinExistence type="predicted"/>
<reference evidence="1 2" key="1">
    <citation type="submission" date="2019-11" db="EMBL/GenBank/DDBJ databases">
        <title>Comparative genomics of hydrocarbon-degrading Desulfosarcina strains.</title>
        <authorList>
            <person name="Watanabe M."/>
            <person name="Kojima H."/>
            <person name="Fukui M."/>
        </authorList>
    </citation>
    <scope>NUCLEOTIDE SEQUENCE [LARGE SCALE GENOMIC DNA]</scope>
    <source>
        <strain evidence="1 2">28bB2T</strain>
    </source>
</reference>
<protein>
    <recommendedName>
        <fullName evidence="3">Lipoprotein</fullName>
    </recommendedName>
</protein>
<gene>
    <name evidence="1" type="ORF">DSCO28_66250</name>
</gene>
<evidence type="ECO:0000313" key="2">
    <source>
        <dbReference type="Proteomes" id="UP000425960"/>
    </source>
</evidence>
<sequence length="139" mass="15612">MRTVLAIFIAVFLTSVMGCGKYVPRSEVEENYLPKTEVKENYISKAEVKENYISKEEVEEDYIPKAEVDKNYVPKAALIKALKEGFGPQSTDQTSAAPKAAATDHTCRYWFMPGYYADVCLPVCPTSPYWQDLGVPCPQ</sequence>
<dbReference type="Proteomes" id="UP000425960">
    <property type="component" value="Chromosome"/>
</dbReference>
<dbReference type="EMBL" id="AP021876">
    <property type="protein sequence ID" value="BBO86059.1"/>
    <property type="molecule type" value="Genomic_DNA"/>
</dbReference>
<accession>A0A5K8A0J0</accession>
<dbReference type="KEGG" id="dov:DSCO28_66250"/>
<dbReference type="PROSITE" id="PS51257">
    <property type="entry name" value="PROKAR_LIPOPROTEIN"/>
    <property type="match status" value="1"/>
</dbReference>
<organism evidence="1 2">
    <name type="scientific">Desulfosarcina ovata subsp. sediminis</name>
    <dbReference type="NCBI Taxonomy" id="885957"/>
    <lineage>
        <taxon>Bacteria</taxon>
        <taxon>Pseudomonadati</taxon>
        <taxon>Thermodesulfobacteriota</taxon>
        <taxon>Desulfobacteria</taxon>
        <taxon>Desulfobacterales</taxon>
        <taxon>Desulfosarcinaceae</taxon>
        <taxon>Desulfosarcina</taxon>
    </lineage>
</organism>
<evidence type="ECO:0000313" key="1">
    <source>
        <dbReference type="EMBL" id="BBO86059.1"/>
    </source>
</evidence>
<dbReference type="RefSeq" id="WP_155325485.1">
    <property type="nucleotide sequence ID" value="NZ_AP021876.1"/>
</dbReference>